<reference evidence="5" key="1">
    <citation type="submission" date="2014-08" db="EMBL/GenBank/DDBJ databases">
        <authorList>
            <person name="Sharma Rahul"/>
            <person name="Thines Marco"/>
        </authorList>
    </citation>
    <scope>NUCLEOTIDE SEQUENCE</scope>
</reference>
<evidence type="ECO:0000259" key="4">
    <source>
        <dbReference type="Pfam" id="PF08241"/>
    </source>
</evidence>
<evidence type="ECO:0000313" key="5">
    <source>
        <dbReference type="EMBL" id="CDZ97513.1"/>
    </source>
</evidence>
<dbReference type="InterPro" id="IPR013216">
    <property type="entry name" value="Methyltransf_11"/>
</dbReference>
<comment type="similarity">
    <text evidence="1">Belongs to the methyltransferase superfamily.</text>
</comment>
<evidence type="ECO:0000256" key="2">
    <source>
        <dbReference type="ARBA" id="ARBA00022603"/>
    </source>
</evidence>
<dbReference type="InterPro" id="IPR029063">
    <property type="entry name" value="SAM-dependent_MTases_sf"/>
</dbReference>
<dbReference type="InterPro" id="IPR051052">
    <property type="entry name" value="Diverse_substrate_MTase"/>
</dbReference>
<dbReference type="PANTHER" id="PTHR44942:SF4">
    <property type="entry name" value="METHYLTRANSFERASE TYPE 11 DOMAIN-CONTAINING PROTEIN"/>
    <property type="match status" value="1"/>
</dbReference>
<dbReference type="Gene3D" id="3.40.50.150">
    <property type="entry name" value="Vaccinia Virus protein VP39"/>
    <property type="match status" value="1"/>
</dbReference>
<dbReference type="AlphaFoldDB" id="A0A0F7SIF0"/>
<dbReference type="PANTHER" id="PTHR44942">
    <property type="entry name" value="METHYLTRANSF_11 DOMAIN-CONTAINING PROTEIN"/>
    <property type="match status" value="1"/>
</dbReference>
<proteinExistence type="inferred from homology"/>
<dbReference type="EMBL" id="LN483211">
    <property type="protein sequence ID" value="CDZ97513.1"/>
    <property type="molecule type" value="Genomic_DNA"/>
</dbReference>
<dbReference type="SUPFAM" id="SSF53335">
    <property type="entry name" value="S-adenosyl-L-methionine-dependent methyltransferases"/>
    <property type="match status" value="1"/>
</dbReference>
<evidence type="ECO:0000256" key="3">
    <source>
        <dbReference type="ARBA" id="ARBA00022679"/>
    </source>
</evidence>
<keyword evidence="2 5" id="KW-0489">Methyltransferase</keyword>
<dbReference type="Pfam" id="PF08241">
    <property type="entry name" value="Methyltransf_11"/>
    <property type="match status" value="1"/>
</dbReference>
<evidence type="ECO:0000256" key="1">
    <source>
        <dbReference type="ARBA" id="ARBA00008361"/>
    </source>
</evidence>
<feature type="domain" description="Methyltransferase type 11" evidence="4">
    <location>
        <begin position="52"/>
        <end position="141"/>
    </location>
</feature>
<dbReference type="CDD" id="cd02440">
    <property type="entry name" value="AdoMet_MTases"/>
    <property type="match status" value="1"/>
</dbReference>
<dbReference type="GO" id="GO:0008757">
    <property type="term" value="F:S-adenosylmethionine-dependent methyltransferase activity"/>
    <property type="evidence" value="ECO:0007669"/>
    <property type="project" value="InterPro"/>
</dbReference>
<dbReference type="GO" id="GO:0032259">
    <property type="term" value="P:methylation"/>
    <property type="evidence" value="ECO:0007669"/>
    <property type="project" value="UniProtKB-KW"/>
</dbReference>
<protein>
    <submittedName>
        <fullName evidence="5">Methyltransferase</fullName>
    </submittedName>
</protein>
<sequence length="340" mass="38020">MSSSLPNAQVWTNFSGDDYHKARLPYPIELLQQIVRFHKSTSTQGGRSTVAVDLGCGPGTVTVPLAAEFDKVYGVDIAAKMYLSAPTVPNVQYQTASASSLPFLEDGSVDLVTAGTSAHWFDHPAWWKEMSRIVRPGGTVAVWTFGPCFVSNPDQDETYPPALENLLKVTQRYAGPLQPYRTTGNKLTYELYDTLPGPSSASDLSIEPRWTEEASRKKWGWESEEAYVSNEKGYRWNVIQNKEGLLGEKGEQTTDEDKAIERTLKSRLTLNQLATFFASVSPIIAYRANLQPDEPDWIDEQFRQIYREGASLTPDGSEWNGETVIGIRRVLSVVVWKKKD</sequence>
<keyword evidence="3 5" id="KW-0808">Transferase</keyword>
<name>A0A0F7SIF0_PHARH</name>
<accession>A0A0F7SIF0</accession>
<organism evidence="5">
    <name type="scientific">Phaffia rhodozyma</name>
    <name type="common">Yeast</name>
    <name type="synonym">Xanthophyllomyces dendrorhous</name>
    <dbReference type="NCBI Taxonomy" id="264483"/>
    <lineage>
        <taxon>Eukaryota</taxon>
        <taxon>Fungi</taxon>
        <taxon>Dikarya</taxon>
        <taxon>Basidiomycota</taxon>
        <taxon>Agaricomycotina</taxon>
        <taxon>Tremellomycetes</taxon>
        <taxon>Cystofilobasidiales</taxon>
        <taxon>Mrakiaceae</taxon>
        <taxon>Phaffia</taxon>
    </lineage>
</organism>